<accession>A0ABT6P3I7</accession>
<dbReference type="Proteomes" id="UP001160301">
    <property type="component" value="Unassembled WGS sequence"/>
</dbReference>
<protein>
    <submittedName>
        <fullName evidence="1">Uncharacterized protein</fullName>
    </submittedName>
</protein>
<evidence type="ECO:0000313" key="2">
    <source>
        <dbReference type="Proteomes" id="UP001160301"/>
    </source>
</evidence>
<organism evidence="1 2">
    <name type="scientific">Polyangium sorediatum</name>
    <dbReference type="NCBI Taxonomy" id="889274"/>
    <lineage>
        <taxon>Bacteria</taxon>
        <taxon>Pseudomonadati</taxon>
        <taxon>Myxococcota</taxon>
        <taxon>Polyangia</taxon>
        <taxon>Polyangiales</taxon>
        <taxon>Polyangiaceae</taxon>
        <taxon>Polyangium</taxon>
    </lineage>
</organism>
<dbReference type="EMBL" id="JARZHI010000053">
    <property type="protein sequence ID" value="MDI1435177.1"/>
    <property type="molecule type" value="Genomic_DNA"/>
</dbReference>
<sequence>MLSRNTLLLSQTLFFTLYAKHLLASLTSPARQSLATSRIVQVFDQDPMAAVVRIAGYLVLRYDELPKLGSDQAVAAYLDPSPTHSSFHQGILGNRYSTIRTEVMSFTQGFSAVKYDDFHAFGEALALGVRQASSLAALQANIDSLLDSTISYMGLQLTP</sequence>
<gene>
    <name evidence="1" type="ORF">QHF89_37085</name>
</gene>
<proteinExistence type="predicted"/>
<comment type="caution">
    <text evidence="1">The sequence shown here is derived from an EMBL/GenBank/DDBJ whole genome shotgun (WGS) entry which is preliminary data.</text>
</comment>
<name>A0ABT6P3I7_9BACT</name>
<keyword evidence="2" id="KW-1185">Reference proteome</keyword>
<dbReference type="RefSeq" id="WP_136972182.1">
    <property type="nucleotide sequence ID" value="NZ_JARZHI010000053.1"/>
</dbReference>
<evidence type="ECO:0000313" key="1">
    <source>
        <dbReference type="EMBL" id="MDI1435177.1"/>
    </source>
</evidence>
<reference evidence="1 2" key="1">
    <citation type="submission" date="2023-04" db="EMBL/GenBank/DDBJ databases">
        <title>The genome sequence of Polyangium sorediatum DSM14670.</title>
        <authorList>
            <person name="Zhang X."/>
        </authorList>
    </citation>
    <scope>NUCLEOTIDE SEQUENCE [LARGE SCALE GENOMIC DNA]</scope>
    <source>
        <strain evidence="1 2">DSM 14670</strain>
    </source>
</reference>